<protein>
    <submittedName>
        <fullName evidence="3">Glycosyltransferase family 2 protein</fullName>
    </submittedName>
</protein>
<keyword evidence="4" id="KW-1185">Reference proteome</keyword>
<dbReference type="Pfam" id="PF00535">
    <property type="entry name" value="Glycos_transf_2"/>
    <property type="match status" value="1"/>
</dbReference>
<dbReference type="CDD" id="cd00761">
    <property type="entry name" value="Glyco_tranf_GTA_type"/>
    <property type="match status" value="1"/>
</dbReference>
<dbReference type="Proteomes" id="UP000278398">
    <property type="component" value="Unassembled WGS sequence"/>
</dbReference>
<evidence type="ECO:0000313" key="4">
    <source>
        <dbReference type="Proteomes" id="UP000278398"/>
    </source>
</evidence>
<dbReference type="PANTHER" id="PTHR22916:SF3">
    <property type="entry name" value="UDP-GLCNAC:BETAGAL BETA-1,3-N-ACETYLGLUCOSAMINYLTRANSFERASE-LIKE PROTEIN 1"/>
    <property type="match status" value="1"/>
</dbReference>
<proteinExistence type="predicted"/>
<reference evidence="3 4" key="1">
    <citation type="submission" date="2018-12" db="EMBL/GenBank/DDBJ databases">
        <title>Mesorhizobium carbonis sp. nov., isolated from coal mine water.</title>
        <authorList>
            <person name="Xin W."/>
            <person name="Xu Z."/>
            <person name="Xiang F."/>
            <person name="Zhang J."/>
            <person name="Xi L."/>
            <person name="Liu J."/>
        </authorList>
    </citation>
    <scope>NUCLEOTIDE SEQUENCE [LARGE SCALE GENOMIC DNA]</scope>
    <source>
        <strain evidence="3 4">B2.3</strain>
    </source>
</reference>
<feature type="compositionally biased region" description="Basic and acidic residues" evidence="1">
    <location>
        <begin position="282"/>
        <end position="300"/>
    </location>
</feature>
<dbReference type="PANTHER" id="PTHR22916">
    <property type="entry name" value="GLYCOSYLTRANSFERASE"/>
    <property type="match status" value="1"/>
</dbReference>
<dbReference type="GO" id="GO:0016758">
    <property type="term" value="F:hexosyltransferase activity"/>
    <property type="evidence" value="ECO:0007669"/>
    <property type="project" value="UniProtKB-ARBA"/>
</dbReference>
<name>A0A429YEW6_9HYPH</name>
<dbReference type="InterPro" id="IPR001173">
    <property type="entry name" value="Glyco_trans_2-like"/>
</dbReference>
<sequence length="300" mass="34384">MPSLVDRRPLVSICMPIYRSEAFIRETILSALGQTVHDVEIVISNDGAHKTPALDEFREHSRIRIFEPHRRLGWVENSNFVLDQARGWYFMILPHDDRLSPTYVEACLRMLEADPACFAAVSDIAFDGGVMTPSEVRGDLVDRVGQVMRNLYNGYSYRALMRRRPGDSDRLKLVPNPPTDFCVDTTWILQQAGFGELRRVPEALYWKAFPPTSTHRAWSRIPQPQLREAWACHCRQMEAIALSFLPDPDLVSELVRHRRDARRVSEAPFYLKDAMLSAEAEGQAREAETPARADRHPKSR</sequence>
<dbReference type="SUPFAM" id="SSF53448">
    <property type="entry name" value="Nucleotide-diphospho-sugar transferases"/>
    <property type="match status" value="1"/>
</dbReference>
<keyword evidence="3" id="KW-0808">Transferase</keyword>
<gene>
    <name evidence="3" type="ORF">EJC49_24865</name>
</gene>
<evidence type="ECO:0000313" key="3">
    <source>
        <dbReference type="EMBL" id="RST79956.1"/>
    </source>
</evidence>
<dbReference type="InterPro" id="IPR029044">
    <property type="entry name" value="Nucleotide-diphossugar_trans"/>
</dbReference>
<feature type="region of interest" description="Disordered" evidence="1">
    <location>
        <begin position="280"/>
        <end position="300"/>
    </location>
</feature>
<dbReference type="RefSeq" id="WP_126702620.1">
    <property type="nucleotide sequence ID" value="NZ_RWKW01000148.1"/>
</dbReference>
<evidence type="ECO:0000259" key="2">
    <source>
        <dbReference type="Pfam" id="PF00535"/>
    </source>
</evidence>
<organism evidence="3 4">
    <name type="scientific">Aquibium carbonis</name>
    <dbReference type="NCBI Taxonomy" id="2495581"/>
    <lineage>
        <taxon>Bacteria</taxon>
        <taxon>Pseudomonadati</taxon>
        <taxon>Pseudomonadota</taxon>
        <taxon>Alphaproteobacteria</taxon>
        <taxon>Hyphomicrobiales</taxon>
        <taxon>Phyllobacteriaceae</taxon>
        <taxon>Aquibium</taxon>
    </lineage>
</organism>
<dbReference type="AlphaFoldDB" id="A0A429YEW6"/>
<comment type="caution">
    <text evidence="3">The sequence shown here is derived from an EMBL/GenBank/DDBJ whole genome shotgun (WGS) entry which is preliminary data.</text>
</comment>
<evidence type="ECO:0000256" key="1">
    <source>
        <dbReference type="SAM" id="MobiDB-lite"/>
    </source>
</evidence>
<dbReference type="OrthoDB" id="5291101at2"/>
<accession>A0A429YEW6</accession>
<feature type="domain" description="Glycosyltransferase 2-like" evidence="2">
    <location>
        <begin position="12"/>
        <end position="128"/>
    </location>
</feature>
<dbReference type="EMBL" id="RWKW01000148">
    <property type="protein sequence ID" value="RST79956.1"/>
    <property type="molecule type" value="Genomic_DNA"/>
</dbReference>
<dbReference type="Gene3D" id="3.90.550.10">
    <property type="entry name" value="Spore Coat Polysaccharide Biosynthesis Protein SpsA, Chain A"/>
    <property type="match status" value="1"/>
</dbReference>